<evidence type="ECO:0000313" key="2">
    <source>
        <dbReference type="Proteomes" id="UP001634007"/>
    </source>
</evidence>
<dbReference type="Proteomes" id="UP001634007">
    <property type="component" value="Unassembled WGS sequence"/>
</dbReference>
<sequence length="97" mass="10526">MEKSGNCHGLKVLCIVEEAKTKAAGAEGREARIGAKRGGVIPAKRRLVKRMMWDRVVNWVCSAFGSCFCSSAACSQPVRARKTKVGAAEVLPMPRKH</sequence>
<comment type="caution">
    <text evidence="1">The sequence shown here is derived from an EMBL/GenBank/DDBJ whole genome shotgun (WGS) entry which is preliminary data.</text>
</comment>
<protein>
    <submittedName>
        <fullName evidence="1">Uncharacterized protein</fullName>
    </submittedName>
</protein>
<dbReference type="EMBL" id="JBJKBG010000006">
    <property type="protein sequence ID" value="KAL3735298.1"/>
    <property type="molecule type" value="Genomic_DNA"/>
</dbReference>
<dbReference type="AlphaFoldDB" id="A0ABD3K6H5"/>
<keyword evidence="2" id="KW-1185">Reference proteome</keyword>
<gene>
    <name evidence="1" type="ORF">ACJRO7_024432</name>
</gene>
<accession>A0ABD3K6H5</accession>
<name>A0ABD3K6H5_EUCGL</name>
<evidence type="ECO:0000313" key="1">
    <source>
        <dbReference type="EMBL" id="KAL3735298.1"/>
    </source>
</evidence>
<reference evidence="1 2" key="1">
    <citation type="submission" date="2024-11" db="EMBL/GenBank/DDBJ databases">
        <title>Chromosome-level genome assembly of Eucalyptus globulus Labill. provides insights into its genome evolution.</title>
        <authorList>
            <person name="Li X."/>
        </authorList>
    </citation>
    <scope>NUCLEOTIDE SEQUENCE [LARGE SCALE GENOMIC DNA]</scope>
    <source>
        <strain evidence="1">CL2024</strain>
        <tissue evidence="1">Fresh tender leaves</tissue>
    </source>
</reference>
<proteinExistence type="predicted"/>
<organism evidence="1 2">
    <name type="scientific">Eucalyptus globulus</name>
    <name type="common">Tasmanian blue gum</name>
    <dbReference type="NCBI Taxonomy" id="34317"/>
    <lineage>
        <taxon>Eukaryota</taxon>
        <taxon>Viridiplantae</taxon>
        <taxon>Streptophyta</taxon>
        <taxon>Embryophyta</taxon>
        <taxon>Tracheophyta</taxon>
        <taxon>Spermatophyta</taxon>
        <taxon>Magnoliopsida</taxon>
        <taxon>eudicotyledons</taxon>
        <taxon>Gunneridae</taxon>
        <taxon>Pentapetalae</taxon>
        <taxon>rosids</taxon>
        <taxon>malvids</taxon>
        <taxon>Myrtales</taxon>
        <taxon>Myrtaceae</taxon>
        <taxon>Myrtoideae</taxon>
        <taxon>Eucalypteae</taxon>
        <taxon>Eucalyptus</taxon>
    </lineage>
</organism>